<accession>A0A2P2P7K6</accession>
<sequence length="47" mass="5570">MSHLNVTWPRNPENSERKYTVIYYMSLLQKSKMGLALSIKLEHAFSR</sequence>
<dbReference type="EMBL" id="GGEC01070107">
    <property type="protein sequence ID" value="MBX50591.1"/>
    <property type="molecule type" value="Transcribed_RNA"/>
</dbReference>
<dbReference type="AlphaFoldDB" id="A0A2P2P7K6"/>
<proteinExistence type="predicted"/>
<protein>
    <submittedName>
        <fullName evidence="1">Uncharacterized protein</fullName>
    </submittedName>
</protein>
<organism evidence="1">
    <name type="scientific">Rhizophora mucronata</name>
    <name type="common">Asiatic mangrove</name>
    <dbReference type="NCBI Taxonomy" id="61149"/>
    <lineage>
        <taxon>Eukaryota</taxon>
        <taxon>Viridiplantae</taxon>
        <taxon>Streptophyta</taxon>
        <taxon>Embryophyta</taxon>
        <taxon>Tracheophyta</taxon>
        <taxon>Spermatophyta</taxon>
        <taxon>Magnoliopsida</taxon>
        <taxon>eudicotyledons</taxon>
        <taxon>Gunneridae</taxon>
        <taxon>Pentapetalae</taxon>
        <taxon>rosids</taxon>
        <taxon>fabids</taxon>
        <taxon>Malpighiales</taxon>
        <taxon>Rhizophoraceae</taxon>
        <taxon>Rhizophora</taxon>
    </lineage>
</organism>
<name>A0A2P2P7K6_RHIMU</name>
<evidence type="ECO:0000313" key="1">
    <source>
        <dbReference type="EMBL" id="MBX50591.1"/>
    </source>
</evidence>
<reference evidence="1" key="1">
    <citation type="submission" date="2018-02" db="EMBL/GenBank/DDBJ databases">
        <title>Rhizophora mucronata_Transcriptome.</title>
        <authorList>
            <person name="Meera S.P."/>
            <person name="Sreeshan A."/>
            <person name="Augustine A."/>
        </authorList>
    </citation>
    <scope>NUCLEOTIDE SEQUENCE</scope>
    <source>
        <tissue evidence="1">Leaf</tissue>
    </source>
</reference>